<dbReference type="PANTHER" id="PTHR42052">
    <property type="entry name" value="ABM DOMAIN-CONTAINING PROTEIN"/>
    <property type="match status" value="1"/>
</dbReference>
<dbReference type="OrthoDB" id="3542212at2759"/>
<organism evidence="1 2">
    <name type="scientific">Emericellopsis cladophorae</name>
    <dbReference type="NCBI Taxonomy" id="2686198"/>
    <lineage>
        <taxon>Eukaryota</taxon>
        <taxon>Fungi</taxon>
        <taxon>Dikarya</taxon>
        <taxon>Ascomycota</taxon>
        <taxon>Pezizomycotina</taxon>
        <taxon>Sordariomycetes</taxon>
        <taxon>Hypocreomycetidae</taxon>
        <taxon>Hypocreales</taxon>
        <taxon>Bionectriaceae</taxon>
        <taxon>Emericellopsis</taxon>
    </lineage>
</organism>
<evidence type="ECO:0000313" key="2">
    <source>
        <dbReference type="Proteomes" id="UP001055219"/>
    </source>
</evidence>
<keyword evidence="2" id="KW-1185">Reference proteome</keyword>
<evidence type="ECO:0000313" key="1">
    <source>
        <dbReference type="EMBL" id="KAI6784894.1"/>
    </source>
</evidence>
<reference evidence="1" key="2">
    <citation type="submission" date="2022-07" db="EMBL/GenBank/DDBJ databases">
        <authorList>
            <person name="Goncalves M.F.M."/>
            <person name="Hilario S."/>
            <person name="Van De Peer Y."/>
            <person name="Esteves A.C."/>
            <person name="Alves A."/>
        </authorList>
    </citation>
    <scope>NUCLEOTIDE SEQUENCE</scope>
    <source>
        <strain evidence="1">MUM 19.33</strain>
    </source>
</reference>
<dbReference type="PANTHER" id="PTHR42052:SF1">
    <property type="entry name" value="ABM DOMAIN-CONTAINING PROTEIN"/>
    <property type="match status" value="1"/>
</dbReference>
<dbReference type="RefSeq" id="XP_051365750.1">
    <property type="nucleotide sequence ID" value="XM_051502572.1"/>
</dbReference>
<dbReference type="Proteomes" id="UP001055219">
    <property type="component" value="Unassembled WGS sequence"/>
</dbReference>
<proteinExistence type="predicted"/>
<dbReference type="EMBL" id="JAGIXG020000003">
    <property type="protein sequence ID" value="KAI6784894.1"/>
    <property type="molecule type" value="Genomic_DNA"/>
</dbReference>
<dbReference type="GeneID" id="75834460"/>
<comment type="caution">
    <text evidence="1">The sequence shown here is derived from an EMBL/GenBank/DDBJ whole genome shotgun (WGS) entry which is preliminary data.</text>
</comment>
<dbReference type="AlphaFoldDB" id="A0A9Q0BHX3"/>
<accession>A0A9Q0BHX3</accession>
<evidence type="ECO:0008006" key="3">
    <source>
        <dbReference type="Google" id="ProtNLM"/>
    </source>
</evidence>
<reference evidence="1" key="1">
    <citation type="journal article" date="2021" name="J Fungi (Basel)">
        <title>Genomic and Metabolomic Analyses of the Marine Fungus Emericellopsis cladophorae: Insights into Saltwater Adaptability Mechanisms and Its Biosynthetic Potential.</title>
        <authorList>
            <person name="Goncalves M.F.M."/>
            <person name="Hilario S."/>
            <person name="Van de Peer Y."/>
            <person name="Esteves A.C."/>
            <person name="Alves A."/>
        </authorList>
    </citation>
    <scope>NUCLEOTIDE SEQUENCE</scope>
    <source>
        <strain evidence="1">MUM 19.33</strain>
    </source>
</reference>
<name>A0A9Q0BHX3_9HYPO</name>
<gene>
    <name evidence="1" type="ORF">J7T54_007988</name>
</gene>
<sequence length="214" mass="24419">MTVTEFALLKLSDAHEPLELYELLMECFEIQDTWVRKHQPELLDPPSEANLSSVYVDRSTTPHTLLITAQWSSPEAHHQWIASDENQMGFAAMKKFLAEGEDSMVLFHMAPAGLRQKGAPPKFTRPGKFEVERISIQADERPAVQENYRKFEGTLLDLKIGDSIWAGWRLENESPEVDELVVFYSQSQSPLGRTVEKLDVSHKKQVLVFEHIIG</sequence>
<protein>
    <recommendedName>
        <fullName evidence="3">ABM domain-containing protein</fullName>
    </recommendedName>
</protein>